<evidence type="ECO:0000256" key="5">
    <source>
        <dbReference type="ARBA" id="ARBA00023136"/>
    </source>
</evidence>
<dbReference type="PANTHER" id="PTHR33596:SF23">
    <property type="entry name" value="COLD-REGULATED 413 PLASMA MEMBRANE PROTEIN 2"/>
    <property type="match status" value="1"/>
</dbReference>
<sequence>MGRSFASYLAMKTQPAAEAAQSLIDADLRDLGVAMRKLASHALGLGCDLAWDISSFLKCLAFLAAVYLLILDRTHWRTNMLTALLVPYIFFTLPNELFYLLRGEIGRWIAIIAVVLRLFYPRHFPEWLELPGAISLLVAAAPNLVAYTFRADLLGELVCLIIGCNLLQEHIRASGGIKAAFKKGKHVSNTMGILLLFIYPVWALVLGFM</sequence>
<proteinExistence type="inferred from homology"/>
<dbReference type="AlphaFoldDB" id="A0A5J9W933"/>
<dbReference type="OrthoDB" id="1887731at2759"/>
<comment type="subcellular location">
    <subcellularLocation>
        <location evidence="1">Membrane</location>
        <topology evidence="1">Multi-pass membrane protein</topology>
    </subcellularLocation>
</comment>
<gene>
    <name evidence="7" type="ORF">EJB05_04289</name>
</gene>
<evidence type="ECO:0000313" key="8">
    <source>
        <dbReference type="Proteomes" id="UP000324897"/>
    </source>
</evidence>
<dbReference type="GO" id="GO:0016020">
    <property type="term" value="C:membrane"/>
    <property type="evidence" value="ECO:0007669"/>
    <property type="project" value="UniProtKB-SubCell"/>
</dbReference>
<evidence type="ECO:0000256" key="6">
    <source>
        <dbReference type="SAM" id="Phobius"/>
    </source>
</evidence>
<evidence type="ECO:0000256" key="1">
    <source>
        <dbReference type="ARBA" id="ARBA00004141"/>
    </source>
</evidence>
<feature type="transmembrane region" description="Helical" evidence="6">
    <location>
        <begin position="81"/>
        <end position="99"/>
    </location>
</feature>
<feature type="transmembrane region" description="Helical" evidence="6">
    <location>
        <begin position="127"/>
        <end position="147"/>
    </location>
</feature>
<dbReference type="EMBL" id="RWGY01000004">
    <property type="protein sequence ID" value="TVU44829.1"/>
    <property type="molecule type" value="Genomic_DNA"/>
</dbReference>
<feature type="non-terminal residue" evidence="7">
    <location>
        <position position="1"/>
    </location>
</feature>
<protein>
    <submittedName>
        <fullName evidence="7">Uncharacterized protein</fullName>
    </submittedName>
</protein>
<evidence type="ECO:0000256" key="2">
    <source>
        <dbReference type="ARBA" id="ARBA00005852"/>
    </source>
</evidence>
<dbReference type="PANTHER" id="PTHR33596">
    <property type="entry name" value="COLD-REGULATED 413 PLASMA MEMBRANE PROTEIN 2"/>
    <property type="match status" value="1"/>
</dbReference>
<comment type="similarity">
    <text evidence="2">Belongs to the Cold-regulated 413 protein family.</text>
</comment>
<accession>A0A5J9W933</accession>
<dbReference type="Gramene" id="TVU44829">
    <property type="protein sequence ID" value="TVU44829"/>
    <property type="gene ID" value="EJB05_04289"/>
</dbReference>
<keyword evidence="3 6" id="KW-0812">Transmembrane</keyword>
<keyword evidence="5 6" id="KW-0472">Membrane</keyword>
<organism evidence="7 8">
    <name type="scientific">Eragrostis curvula</name>
    <name type="common">weeping love grass</name>
    <dbReference type="NCBI Taxonomy" id="38414"/>
    <lineage>
        <taxon>Eukaryota</taxon>
        <taxon>Viridiplantae</taxon>
        <taxon>Streptophyta</taxon>
        <taxon>Embryophyta</taxon>
        <taxon>Tracheophyta</taxon>
        <taxon>Spermatophyta</taxon>
        <taxon>Magnoliopsida</taxon>
        <taxon>Liliopsida</taxon>
        <taxon>Poales</taxon>
        <taxon>Poaceae</taxon>
        <taxon>PACMAD clade</taxon>
        <taxon>Chloridoideae</taxon>
        <taxon>Eragrostideae</taxon>
        <taxon>Eragrostidinae</taxon>
        <taxon>Eragrostis</taxon>
    </lineage>
</organism>
<dbReference type="Proteomes" id="UP000324897">
    <property type="component" value="Chromosome 5"/>
</dbReference>
<dbReference type="Pfam" id="PF05562">
    <property type="entry name" value="WCOR413"/>
    <property type="match status" value="1"/>
</dbReference>
<keyword evidence="4 6" id="KW-1133">Transmembrane helix</keyword>
<feature type="transmembrane region" description="Helical" evidence="6">
    <location>
        <begin position="49"/>
        <end position="69"/>
    </location>
</feature>
<evidence type="ECO:0000256" key="3">
    <source>
        <dbReference type="ARBA" id="ARBA00022692"/>
    </source>
</evidence>
<feature type="transmembrane region" description="Helical" evidence="6">
    <location>
        <begin position="105"/>
        <end position="120"/>
    </location>
</feature>
<comment type="caution">
    <text evidence="7">The sequence shown here is derived from an EMBL/GenBank/DDBJ whole genome shotgun (WGS) entry which is preliminary data.</text>
</comment>
<evidence type="ECO:0000313" key="7">
    <source>
        <dbReference type="EMBL" id="TVU44829.1"/>
    </source>
</evidence>
<dbReference type="InterPro" id="IPR008892">
    <property type="entry name" value="COR413"/>
</dbReference>
<keyword evidence="8" id="KW-1185">Reference proteome</keyword>
<name>A0A5J9W933_9POAL</name>
<feature type="transmembrane region" description="Helical" evidence="6">
    <location>
        <begin position="191"/>
        <end position="208"/>
    </location>
</feature>
<evidence type="ECO:0000256" key="4">
    <source>
        <dbReference type="ARBA" id="ARBA00022989"/>
    </source>
</evidence>
<reference evidence="7 8" key="1">
    <citation type="journal article" date="2019" name="Sci. Rep.">
        <title>A high-quality genome of Eragrostis curvula grass provides insights into Poaceae evolution and supports new strategies to enhance forage quality.</title>
        <authorList>
            <person name="Carballo J."/>
            <person name="Santos B.A.C.M."/>
            <person name="Zappacosta D."/>
            <person name="Garbus I."/>
            <person name="Selva J.P."/>
            <person name="Gallo C.A."/>
            <person name="Diaz A."/>
            <person name="Albertini E."/>
            <person name="Caccamo M."/>
            <person name="Echenique V."/>
        </authorList>
    </citation>
    <scope>NUCLEOTIDE SEQUENCE [LARGE SCALE GENOMIC DNA]</scope>
    <source>
        <strain evidence="8">cv. Victoria</strain>
        <tissue evidence="7">Leaf</tissue>
    </source>
</reference>